<comment type="caution">
    <text evidence="1">The sequence shown here is derived from an EMBL/GenBank/DDBJ whole genome shotgun (WGS) entry which is preliminary data.</text>
</comment>
<sequence length="149" mass="17371">MKLILLLDRDSVHAGDDGASHKKSITIKDDIPVKQLIEKLMSNKEYVLASIYGGNILWNVEIKGLCVAQVVQTEKKDYQVFGVDHFISNYSNEENSVGVKFRYFRYQGKHQFTEIEKQSSIHYPWSPIYYYVGIDYTKEKQVYFGKWGM</sequence>
<name>A0ABS7UTS8_9BACI</name>
<dbReference type="Proteomes" id="UP001165287">
    <property type="component" value="Unassembled WGS sequence"/>
</dbReference>
<organism evidence="1 2">
    <name type="scientific">Metabacillus rhizolycopersici</name>
    <dbReference type="NCBI Taxonomy" id="2875709"/>
    <lineage>
        <taxon>Bacteria</taxon>
        <taxon>Bacillati</taxon>
        <taxon>Bacillota</taxon>
        <taxon>Bacilli</taxon>
        <taxon>Bacillales</taxon>
        <taxon>Bacillaceae</taxon>
        <taxon>Metabacillus</taxon>
    </lineage>
</organism>
<dbReference type="EMBL" id="JAIQUM010000037">
    <property type="protein sequence ID" value="MBZ5751696.1"/>
    <property type="molecule type" value="Genomic_DNA"/>
</dbReference>
<evidence type="ECO:0000313" key="2">
    <source>
        <dbReference type="Proteomes" id="UP001165287"/>
    </source>
</evidence>
<gene>
    <name evidence="1" type="ORF">K9V48_15940</name>
</gene>
<dbReference type="RefSeq" id="WP_224140020.1">
    <property type="nucleotide sequence ID" value="NZ_JAIQUM010000037.1"/>
</dbReference>
<accession>A0ABS7UTS8</accession>
<evidence type="ECO:0000313" key="1">
    <source>
        <dbReference type="EMBL" id="MBZ5751696.1"/>
    </source>
</evidence>
<proteinExistence type="predicted"/>
<protein>
    <submittedName>
        <fullName evidence="1">Uncharacterized protein</fullName>
    </submittedName>
</protein>
<keyword evidence="2" id="KW-1185">Reference proteome</keyword>
<reference evidence="1" key="1">
    <citation type="submission" date="2024-05" db="EMBL/GenBank/DDBJ databases">
        <title>Metabacillus sp. nov., isolated from the rhizosphere soil of tomato plants.</title>
        <authorList>
            <person name="Ma R."/>
        </authorList>
    </citation>
    <scope>NUCLEOTIDE SEQUENCE</scope>
    <source>
        <strain evidence="1">DBTR6</strain>
    </source>
</reference>